<dbReference type="GO" id="GO:0046872">
    <property type="term" value="F:metal ion binding"/>
    <property type="evidence" value="ECO:0007669"/>
    <property type="project" value="InterPro"/>
</dbReference>
<dbReference type="InterPro" id="IPR007863">
    <property type="entry name" value="Peptidase_M16_C"/>
</dbReference>
<dbReference type="SUPFAM" id="SSF63411">
    <property type="entry name" value="LuxS/MPP-like metallohydrolase"/>
    <property type="match status" value="2"/>
</dbReference>
<dbReference type="PANTHER" id="PTHR11851:SF49">
    <property type="entry name" value="MITOCHONDRIAL-PROCESSING PEPTIDASE SUBUNIT ALPHA"/>
    <property type="match status" value="1"/>
</dbReference>
<dbReference type="Pfam" id="PF05193">
    <property type="entry name" value="Peptidase_M16_C"/>
    <property type="match status" value="1"/>
</dbReference>
<evidence type="ECO:0000259" key="2">
    <source>
        <dbReference type="Pfam" id="PF05193"/>
    </source>
</evidence>
<dbReference type="EMBL" id="LCEW01000054">
    <property type="protein sequence ID" value="KKS78696.1"/>
    <property type="molecule type" value="Genomic_DNA"/>
</dbReference>
<comment type="similarity">
    <text evidence="1">Belongs to the peptidase M16 family.</text>
</comment>
<evidence type="ECO:0000313" key="4">
    <source>
        <dbReference type="Proteomes" id="UP000034213"/>
    </source>
</evidence>
<gene>
    <name evidence="3" type="ORF">UV54_C0054G0002</name>
</gene>
<accession>A0A0G1E6P4</accession>
<evidence type="ECO:0000313" key="3">
    <source>
        <dbReference type="EMBL" id="KKS78696.1"/>
    </source>
</evidence>
<dbReference type="PANTHER" id="PTHR11851">
    <property type="entry name" value="METALLOPROTEASE"/>
    <property type="match status" value="1"/>
</dbReference>
<name>A0A0G1E6P4_9BACT</name>
<proteinExistence type="inferred from homology"/>
<dbReference type="AlphaFoldDB" id="A0A0G1E6P4"/>
<evidence type="ECO:0000256" key="1">
    <source>
        <dbReference type="ARBA" id="ARBA00007261"/>
    </source>
</evidence>
<comment type="caution">
    <text evidence="3">The sequence shown here is derived from an EMBL/GenBank/DDBJ whole genome shotgun (WGS) entry which is preliminary data.</text>
</comment>
<dbReference type="Gene3D" id="3.30.830.10">
    <property type="entry name" value="Metalloenzyme, LuxS/M16 peptidase-like"/>
    <property type="match status" value="2"/>
</dbReference>
<dbReference type="InterPro" id="IPR011249">
    <property type="entry name" value="Metalloenz_LuxS/M16"/>
</dbReference>
<sequence length="448" mass="52068">MTKNNHQTFKRGQLEIDPALILRHKYTMNCVKKMSPRPDVYIVDLPKKTGDIFLDIVLKSGYAEEGEKEFGTGHLLEHYLISSLWDDMRRNNIEANAEISLEMTKHYVKIRNIKELKNLKLFLKNIFKPDFSNENIFKKEKKAITNELAVKIASFHERIDAAAEKERFKGKCRYARDRKTQLKSILNKSLKDLEKYHGEFYTENNVFFLVSGYKISKKVTRQIVEGIKNIDLHKKPADKKTCDFSCAYSNFKIKKIKEKISKQILLALSFPGLTVKNSYKERFLSRIIGRLLSATQEGIMAEVRDLGIYDVRYEEATLKKAGYIGFGTALEKKQLDGFLKLFSGKIKELKIKGVEERKLKKIVADMKKSSRRSFENNNERAEWVAYDLAVYGRVITPTDDWRILDSVKNEDVKKWARKILDRKKMNVIIVGDKIKNISNQKIRGALFT</sequence>
<organism evidence="3 4">
    <name type="scientific">Candidatus Beckwithbacteria bacterium GW2011_GWA2_43_10</name>
    <dbReference type="NCBI Taxonomy" id="1618369"/>
    <lineage>
        <taxon>Bacteria</taxon>
        <taxon>Candidatus Beckwithiibacteriota</taxon>
    </lineage>
</organism>
<dbReference type="Proteomes" id="UP000034213">
    <property type="component" value="Unassembled WGS sequence"/>
</dbReference>
<dbReference type="InterPro" id="IPR050361">
    <property type="entry name" value="MPP/UQCRC_Complex"/>
</dbReference>
<protein>
    <submittedName>
        <fullName evidence="3">Peptidase M16 domain protein</fullName>
    </submittedName>
</protein>
<feature type="domain" description="Peptidase M16 C-terminal" evidence="2">
    <location>
        <begin position="190"/>
        <end position="363"/>
    </location>
</feature>
<dbReference type="STRING" id="1618369.UV54_C0054G0002"/>
<reference evidence="3 4" key="1">
    <citation type="journal article" date="2015" name="Nature">
        <title>rRNA introns, odd ribosomes, and small enigmatic genomes across a large radiation of phyla.</title>
        <authorList>
            <person name="Brown C.T."/>
            <person name="Hug L.A."/>
            <person name="Thomas B.C."/>
            <person name="Sharon I."/>
            <person name="Castelle C.J."/>
            <person name="Singh A."/>
            <person name="Wilkins M.J."/>
            <person name="Williams K.H."/>
            <person name="Banfield J.F."/>
        </authorList>
    </citation>
    <scope>NUCLEOTIDE SEQUENCE [LARGE SCALE GENOMIC DNA]</scope>
</reference>